<name>A0A067GN24_CITSI</name>
<evidence type="ECO:0000313" key="3">
    <source>
        <dbReference type="EMBL" id="KDO76691.1"/>
    </source>
</evidence>
<dbReference type="PROSITE" id="PS51143">
    <property type="entry name" value="MT_A70"/>
    <property type="match status" value="1"/>
</dbReference>
<evidence type="ECO:0000313" key="4">
    <source>
        <dbReference type="Proteomes" id="UP000027120"/>
    </source>
</evidence>
<evidence type="ECO:0000256" key="2">
    <source>
        <dbReference type="SAM" id="MobiDB-lite"/>
    </source>
</evidence>
<dbReference type="PANTHER" id="PTHR12829:SF2">
    <property type="entry name" value="N6-ADENOSINE-METHYLTRANSFERASE MT-A70-LIKE"/>
    <property type="match status" value="1"/>
</dbReference>
<gene>
    <name evidence="3" type="ORF">CISIN_1g005272mg</name>
</gene>
<dbReference type="EMBL" id="KK784881">
    <property type="protein sequence ID" value="KDO76691.1"/>
    <property type="molecule type" value="Genomic_DNA"/>
</dbReference>
<protein>
    <recommendedName>
        <fullName evidence="5">N6-adenosine-methyltransferase MT-A70-like</fullName>
    </recommendedName>
</protein>
<comment type="similarity">
    <text evidence="1">Belongs to the MT-A70-like family.</text>
</comment>
<evidence type="ECO:0000256" key="1">
    <source>
        <dbReference type="PROSITE-ProRule" id="PRU00489"/>
    </source>
</evidence>
<organism evidence="3 4">
    <name type="scientific">Citrus sinensis</name>
    <name type="common">Sweet orange</name>
    <name type="synonym">Citrus aurantium var. sinensis</name>
    <dbReference type="NCBI Taxonomy" id="2711"/>
    <lineage>
        <taxon>Eukaryota</taxon>
        <taxon>Viridiplantae</taxon>
        <taxon>Streptophyta</taxon>
        <taxon>Embryophyta</taxon>
        <taxon>Tracheophyta</taxon>
        <taxon>Spermatophyta</taxon>
        <taxon>Magnoliopsida</taxon>
        <taxon>eudicotyledons</taxon>
        <taxon>Gunneridae</taxon>
        <taxon>Pentapetalae</taxon>
        <taxon>rosids</taxon>
        <taxon>malvids</taxon>
        <taxon>Sapindales</taxon>
        <taxon>Rutaceae</taxon>
        <taxon>Aurantioideae</taxon>
        <taxon>Citrus</taxon>
    </lineage>
</organism>
<evidence type="ECO:0008006" key="5">
    <source>
        <dbReference type="Google" id="ProtNLM"/>
    </source>
</evidence>
<dbReference type="SMR" id="A0A067GN24"/>
<dbReference type="AlphaFoldDB" id="A0A067GN24"/>
<sequence length="537" mass="59335">MEGGAAVTKEESVGSIKTQRSKLESRIESQHNTHLDLLSSLQNLVPDIVPCLDLSLNIISNFNRRNYNPTPPLPEIPKLPPKSLTAVHLSQGPPSANDDYLVRSPETGRDQRAAKFAVGASGSPLAVVRAMVALCLLQRVPFKPIDSSIIARKLESDASLTSSEKKALRDLGGESGTVLAVEIALKSIADENNNGGVELDELSISGKSRVMVLSIDKVRLLKELPESVPVKPDLIEGGGATNQSQGQGEMEMYGFQRPHQDMWDPHVMYGGAAGGGGMMAPRGGRGMMNNRQQNLRTEEDDLIDIEEMLNKKTYKESQRSKAGEELLDLIQRPTAKETAVAAKFKSKGGSQVKEYCSSLTKEDCRLKTGSFAACEKVHFRRIIAPHTDISLGDCSFLDTCRHMKTCKYIHYELDPERDLPPALMGAGLPPQKPLKPQRPEYCSEVELGEPQWINCDIRNFRMDILGQFGVIMADPPWDIHMELPYGTMADDEMRNLNVPALQTDGLIFLWVTGRAMELGREWYMFLVMSIIIIIVHG</sequence>
<keyword evidence="4" id="KW-1185">Reference proteome</keyword>
<feature type="region of interest" description="Disordered" evidence="2">
    <location>
        <begin position="1"/>
        <end position="27"/>
    </location>
</feature>
<proteinExistence type="inferred from homology"/>
<dbReference type="InterPro" id="IPR007757">
    <property type="entry name" value="MT-A70-like"/>
</dbReference>
<reference evidence="3 4" key="1">
    <citation type="submission" date="2014-04" db="EMBL/GenBank/DDBJ databases">
        <authorList>
            <consortium name="International Citrus Genome Consortium"/>
            <person name="Gmitter F."/>
            <person name="Chen C."/>
            <person name="Farmerie W."/>
            <person name="Harkins T."/>
            <person name="Desany B."/>
            <person name="Mohiuddin M."/>
            <person name="Kodira C."/>
            <person name="Borodovsky M."/>
            <person name="Lomsadze A."/>
            <person name="Burns P."/>
            <person name="Jenkins J."/>
            <person name="Prochnik S."/>
            <person name="Shu S."/>
            <person name="Chapman J."/>
            <person name="Pitluck S."/>
            <person name="Schmutz J."/>
            <person name="Rokhsar D."/>
        </authorList>
    </citation>
    <scope>NUCLEOTIDE SEQUENCE</scope>
</reference>
<dbReference type="Pfam" id="PF05063">
    <property type="entry name" value="MT-A70"/>
    <property type="match status" value="1"/>
</dbReference>
<accession>A0A067GN24</accession>
<dbReference type="EMBL" id="KK784881">
    <property type="protein sequence ID" value="KDO76690.1"/>
    <property type="molecule type" value="Genomic_DNA"/>
</dbReference>
<dbReference type="PANTHER" id="PTHR12829">
    <property type="entry name" value="N6-ADENOSINE-METHYLTRANSFERASE"/>
    <property type="match status" value="1"/>
</dbReference>
<dbReference type="Proteomes" id="UP000027120">
    <property type="component" value="Unassembled WGS sequence"/>
</dbReference>